<comment type="catalytic activity">
    <reaction evidence="4">
        <text>L-alanine = D-alanine</text>
        <dbReference type="Rhea" id="RHEA:20249"/>
        <dbReference type="ChEBI" id="CHEBI:57416"/>
        <dbReference type="ChEBI" id="CHEBI:57972"/>
        <dbReference type="EC" id="5.1.1.1"/>
    </reaction>
</comment>
<dbReference type="HAMAP" id="MF_01201">
    <property type="entry name" value="Ala_racemase"/>
    <property type="match status" value="1"/>
</dbReference>
<evidence type="ECO:0000313" key="6">
    <source>
        <dbReference type="EMBL" id="MDO3397394.1"/>
    </source>
</evidence>
<comment type="cofactor">
    <cofactor evidence="1 4">
        <name>pyridoxal 5'-phosphate</name>
        <dbReference type="ChEBI" id="CHEBI:597326"/>
    </cofactor>
</comment>
<dbReference type="EMBL" id="JAULSC010000020">
    <property type="protein sequence ID" value="MDO3397394.1"/>
    <property type="molecule type" value="Genomic_DNA"/>
</dbReference>
<feature type="binding site" evidence="4">
    <location>
        <position position="319"/>
    </location>
    <ligand>
        <name>substrate</name>
    </ligand>
</feature>
<dbReference type="Pfam" id="PF01168">
    <property type="entry name" value="Ala_racemase_N"/>
    <property type="match status" value="1"/>
</dbReference>
<keyword evidence="2 4" id="KW-0663">Pyridoxal phosphate</keyword>
<organism evidence="6 7">
    <name type="scientific">Nocardioides cremeus</name>
    <dbReference type="NCBI Taxonomy" id="3058044"/>
    <lineage>
        <taxon>Bacteria</taxon>
        <taxon>Bacillati</taxon>
        <taxon>Actinomycetota</taxon>
        <taxon>Actinomycetes</taxon>
        <taxon>Propionibacteriales</taxon>
        <taxon>Nocardioidaceae</taxon>
        <taxon>Nocardioides</taxon>
    </lineage>
</organism>
<dbReference type="NCBIfam" id="TIGR00492">
    <property type="entry name" value="alr"/>
    <property type="match status" value="1"/>
</dbReference>
<comment type="similarity">
    <text evidence="4">Belongs to the alanine racemase family.</text>
</comment>
<name>A0ABT8TVQ2_9ACTN</name>
<dbReference type="EC" id="5.1.1.1" evidence="4"/>
<dbReference type="PRINTS" id="PR00992">
    <property type="entry name" value="ALARACEMASE"/>
</dbReference>
<accession>A0ABT8TVQ2</accession>
<comment type="pathway">
    <text evidence="4">Amino-acid biosynthesis; D-alanine biosynthesis; D-alanine from L-alanine: step 1/1.</text>
</comment>
<dbReference type="RefSeq" id="WP_302709568.1">
    <property type="nucleotide sequence ID" value="NZ_JAULSC010000020.1"/>
</dbReference>
<dbReference type="CDD" id="cd00430">
    <property type="entry name" value="PLPDE_III_AR"/>
    <property type="match status" value="1"/>
</dbReference>
<dbReference type="InterPro" id="IPR020622">
    <property type="entry name" value="Ala_racemase_pyridoxalP-BS"/>
</dbReference>
<evidence type="ECO:0000313" key="7">
    <source>
        <dbReference type="Proteomes" id="UP001168363"/>
    </source>
</evidence>
<dbReference type="PROSITE" id="PS00395">
    <property type="entry name" value="ALANINE_RACEMASE"/>
    <property type="match status" value="1"/>
</dbReference>
<feature type="modified residue" description="N6-(pyridoxal phosphate)lysine" evidence="4">
    <location>
        <position position="41"/>
    </location>
</feature>
<dbReference type="PANTHER" id="PTHR30511">
    <property type="entry name" value="ALANINE RACEMASE"/>
    <property type="match status" value="1"/>
</dbReference>
<sequence length="398" mass="41998">MSLQHDARRAEIVVDLAAVRHNVRRLAAEVGPDVALMVVVKADAYGHGLLPVARAAREAGAPWLGVATLDEALALRAGGDTGRLLAWLTVPGEDWAPAVAADVDVTAYTTGELDDLVDAVARAGRPARLQLKIDTGLNRGGCTPADWPALVAAAREGERAGHWRVTGIWSHLAVADEPEHPANDAQEKVFREAVETAEAAGLDPEVRHLANSAGALLRPSARFDLVRAGIASYGLDPAPGRTPDIGLRPAMTASATVAMTKRLAPGDGVSYGHTWVADEPVTVGLLPVGYADGVPRHAGNTAHVGVAGTRRPVRGRVCMDQLVVELAGPGEEPAVAAGERVVLFGRAPDPTAQDWAEACGTISYEIVSRIGGRFTRRWTDTDTEHTHTDTDTHTEEQP</sequence>
<evidence type="ECO:0000259" key="5">
    <source>
        <dbReference type="SMART" id="SM01005"/>
    </source>
</evidence>
<evidence type="ECO:0000256" key="2">
    <source>
        <dbReference type="ARBA" id="ARBA00022898"/>
    </source>
</evidence>
<dbReference type="GO" id="GO:0008784">
    <property type="term" value="F:alanine racemase activity"/>
    <property type="evidence" value="ECO:0007669"/>
    <property type="project" value="UniProtKB-EC"/>
</dbReference>
<comment type="function">
    <text evidence="4">Catalyzes the interconversion of L-alanine and D-alanine. May also act on other amino acids.</text>
</comment>
<comment type="caution">
    <text evidence="6">The sequence shown here is derived from an EMBL/GenBank/DDBJ whole genome shotgun (WGS) entry which is preliminary data.</text>
</comment>
<dbReference type="InterPro" id="IPR009006">
    <property type="entry name" value="Ala_racemase/Decarboxylase_C"/>
</dbReference>
<dbReference type="Gene3D" id="3.20.20.10">
    <property type="entry name" value="Alanine racemase"/>
    <property type="match status" value="1"/>
</dbReference>
<dbReference type="InterPro" id="IPR011079">
    <property type="entry name" value="Ala_racemase_C"/>
</dbReference>
<keyword evidence="3 4" id="KW-0413">Isomerase</keyword>
<evidence type="ECO:0000256" key="4">
    <source>
        <dbReference type="HAMAP-Rule" id="MF_01201"/>
    </source>
</evidence>
<feature type="active site" description="Proton acceptor; specific for D-alanine" evidence="4">
    <location>
        <position position="41"/>
    </location>
</feature>
<protein>
    <recommendedName>
        <fullName evidence="4">Alanine racemase</fullName>
        <ecNumber evidence="4">5.1.1.1</ecNumber>
    </recommendedName>
</protein>
<dbReference type="InterPro" id="IPR029066">
    <property type="entry name" value="PLP-binding_barrel"/>
</dbReference>
<feature type="domain" description="Alanine racemase C-terminal" evidence="5">
    <location>
        <begin position="250"/>
        <end position="379"/>
    </location>
</feature>
<dbReference type="Gene3D" id="2.40.37.10">
    <property type="entry name" value="Lyase, Ornithine Decarboxylase, Chain A, domain 1"/>
    <property type="match status" value="1"/>
</dbReference>
<reference evidence="6" key="1">
    <citation type="submission" date="2023-06" db="EMBL/GenBank/DDBJ databases">
        <title>Genome sequence of Nocardioides sp. SOB44.</title>
        <authorList>
            <person name="Zhang G."/>
        </authorList>
    </citation>
    <scope>NUCLEOTIDE SEQUENCE</scope>
    <source>
        <strain evidence="6">SOB44</strain>
    </source>
</reference>
<evidence type="ECO:0000256" key="1">
    <source>
        <dbReference type="ARBA" id="ARBA00001933"/>
    </source>
</evidence>
<dbReference type="InterPro" id="IPR001608">
    <property type="entry name" value="Ala_racemase_N"/>
</dbReference>
<keyword evidence="7" id="KW-1185">Reference proteome</keyword>
<dbReference type="SUPFAM" id="SSF51419">
    <property type="entry name" value="PLP-binding barrel"/>
    <property type="match status" value="1"/>
</dbReference>
<dbReference type="SUPFAM" id="SSF50621">
    <property type="entry name" value="Alanine racemase C-terminal domain-like"/>
    <property type="match status" value="1"/>
</dbReference>
<dbReference type="Pfam" id="PF00842">
    <property type="entry name" value="Ala_racemase_C"/>
    <property type="match status" value="1"/>
</dbReference>
<proteinExistence type="inferred from homology"/>
<feature type="active site" description="Proton acceptor; specific for L-alanine" evidence="4">
    <location>
        <position position="271"/>
    </location>
</feature>
<feature type="binding site" evidence="4">
    <location>
        <position position="139"/>
    </location>
    <ligand>
        <name>substrate</name>
    </ligand>
</feature>
<dbReference type="InterPro" id="IPR000821">
    <property type="entry name" value="Ala_racemase"/>
</dbReference>
<dbReference type="PANTHER" id="PTHR30511:SF0">
    <property type="entry name" value="ALANINE RACEMASE, CATABOLIC-RELATED"/>
    <property type="match status" value="1"/>
</dbReference>
<dbReference type="Proteomes" id="UP001168363">
    <property type="component" value="Unassembled WGS sequence"/>
</dbReference>
<dbReference type="SMART" id="SM01005">
    <property type="entry name" value="Ala_racemase_C"/>
    <property type="match status" value="1"/>
</dbReference>
<gene>
    <name evidence="6" type="primary">alr</name>
    <name evidence="6" type="ORF">QWJ41_16835</name>
</gene>
<evidence type="ECO:0000256" key="3">
    <source>
        <dbReference type="ARBA" id="ARBA00023235"/>
    </source>
</evidence>